<dbReference type="EMBL" id="LR215973">
    <property type="protein sequence ID" value="VFA99580.1"/>
    <property type="molecule type" value="Genomic_DNA"/>
</dbReference>
<reference evidence="2 3" key="1">
    <citation type="submission" date="2019-02" db="EMBL/GenBank/DDBJ databases">
        <authorList>
            <consortium name="Pathogen Informatics"/>
        </authorList>
    </citation>
    <scope>NUCLEOTIDE SEQUENCE [LARGE SCALE GENOMIC DNA]</scope>
    <source>
        <strain evidence="2 3">3012STDY6756504</strain>
    </source>
</reference>
<evidence type="ECO:0000313" key="2">
    <source>
        <dbReference type="EMBL" id="VFA99580.1"/>
    </source>
</evidence>
<feature type="region of interest" description="Disordered" evidence="1">
    <location>
        <begin position="92"/>
        <end position="212"/>
    </location>
</feature>
<proteinExistence type="predicted"/>
<evidence type="ECO:0000256" key="1">
    <source>
        <dbReference type="SAM" id="MobiDB-lite"/>
    </source>
</evidence>
<protein>
    <submittedName>
        <fullName evidence="2">Uncharacterized protein</fullName>
    </submittedName>
</protein>
<dbReference type="AlphaFoldDB" id="A0A4U8W0Q4"/>
<gene>
    <name evidence="2" type="ORF">NCTC10797_03364</name>
</gene>
<organism evidence="2 3">
    <name type="scientific">Nocardia cyriacigeorgica</name>
    <dbReference type="NCBI Taxonomy" id="135487"/>
    <lineage>
        <taxon>Bacteria</taxon>
        <taxon>Bacillati</taxon>
        <taxon>Actinomycetota</taxon>
        <taxon>Actinomycetes</taxon>
        <taxon>Mycobacteriales</taxon>
        <taxon>Nocardiaceae</taxon>
        <taxon>Nocardia</taxon>
    </lineage>
</organism>
<sequence length="271" mass="28350">MNRTPRPDNPDLPPTGTPSTTNPGAVGLPPWLDESDPELTGRPWHDKPDVASSSRARLEDPGARPCDRPWCEGSEAGLSVGFGCEEVDALSSNRAGFGGAGAQPDSSWCEESGARPSGGHWHGGPGGASSSAARLGDPGTRPGDSAWVDESGAGLSGGPWRGASGSAADLEDSGAHPDDSPSLDETGAEPSGRPKREEPNAETNVSPRPNEPDVHLSVFLHGLRFDFAVCPSAATRFITEWRIRHHPGAAAILPTDPRGLPRLPTERLYLL</sequence>
<name>A0A4U8W0Q4_9NOCA</name>
<dbReference type="Proteomes" id="UP000290439">
    <property type="component" value="Chromosome"/>
</dbReference>
<feature type="compositionally biased region" description="Basic and acidic residues" evidence="1">
    <location>
        <begin position="56"/>
        <end position="70"/>
    </location>
</feature>
<evidence type="ECO:0000313" key="3">
    <source>
        <dbReference type="Proteomes" id="UP000290439"/>
    </source>
</evidence>
<accession>A0A4U8W0Q4</accession>
<feature type="region of interest" description="Disordered" evidence="1">
    <location>
        <begin position="1"/>
        <end position="77"/>
    </location>
</feature>